<organism evidence="1 2">
    <name type="scientific">Goodea atripinnis</name>
    <dbReference type="NCBI Taxonomy" id="208336"/>
    <lineage>
        <taxon>Eukaryota</taxon>
        <taxon>Metazoa</taxon>
        <taxon>Chordata</taxon>
        <taxon>Craniata</taxon>
        <taxon>Vertebrata</taxon>
        <taxon>Euteleostomi</taxon>
        <taxon>Actinopterygii</taxon>
        <taxon>Neopterygii</taxon>
        <taxon>Teleostei</taxon>
        <taxon>Neoteleostei</taxon>
        <taxon>Acanthomorphata</taxon>
        <taxon>Ovalentaria</taxon>
        <taxon>Atherinomorphae</taxon>
        <taxon>Cyprinodontiformes</taxon>
        <taxon>Goodeidae</taxon>
        <taxon>Goodea</taxon>
    </lineage>
</organism>
<sequence length="105" mass="11905">MTFAHVSEAVRAPFPRRPDIWRGGEDVMGMTVIDHRQRPLLSSSRKRHPPPITHPYPPLRGPYLCTFIALFAQRGYMCSNSSSTSVSGSLSLPYFCTFYTQWGAR</sequence>
<accession>A0ABV0PZE3</accession>
<comment type="caution">
    <text evidence="1">The sequence shown here is derived from an EMBL/GenBank/DDBJ whole genome shotgun (WGS) entry which is preliminary data.</text>
</comment>
<keyword evidence="2" id="KW-1185">Reference proteome</keyword>
<dbReference type="Proteomes" id="UP001476798">
    <property type="component" value="Unassembled WGS sequence"/>
</dbReference>
<reference evidence="1 2" key="1">
    <citation type="submission" date="2021-06" db="EMBL/GenBank/DDBJ databases">
        <authorList>
            <person name="Palmer J.M."/>
        </authorList>
    </citation>
    <scope>NUCLEOTIDE SEQUENCE [LARGE SCALE GENOMIC DNA]</scope>
    <source>
        <strain evidence="1 2">GA_2019</strain>
        <tissue evidence="1">Muscle</tissue>
    </source>
</reference>
<gene>
    <name evidence="1" type="ORF">GOODEAATRI_019655</name>
</gene>
<protein>
    <submittedName>
        <fullName evidence="1">Uncharacterized protein</fullName>
    </submittedName>
</protein>
<evidence type="ECO:0000313" key="2">
    <source>
        <dbReference type="Proteomes" id="UP001476798"/>
    </source>
</evidence>
<dbReference type="EMBL" id="JAHRIO010091725">
    <property type="protein sequence ID" value="MEQ2188895.1"/>
    <property type="molecule type" value="Genomic_DNA"/>
</dbReference>
<name>A0ABV0PZE3_9TELE</name>
<evidence type="ECO:0000313" key="1">
    <source>
        <dbReference type="EMBL" id="MEQ2188895.1"/>
    </source>
</evidence>
<proteinExistence type="predicted"/>